<evidence type="ECO:0000313" key="3">
    <source>
        <dbReference type="Proteomes" id="UP000053477"/>
    </source>
</evidence>
<feature type="chain" id="PRO_5005202494" evidence="1">
    <location>
        <begin position="19"/>
        <end position="160"/>
    </location>
</feature>
<name>A0A0H2SAM4_9AGAM</name>
<dbReference type="Proteomes" id="UP000053477">
    <property type="component" value="Unassembled WGS sequence"/>
</dbReference>
<evidence type="ECO:0000256" key="1">
    <source>
        <dbReference type="SAM" id="SignalP"/>
    </source>
</evidence>
<proteinExistence type="predicted"/>
<protein>
    <submittedName>
        <fullName evidence="2">Uncharacterized protein</fullName>
    </submittedName>
</protein>
<accession>A0A0H2SAM4</accession>
<reference evidence="2 3" key="1">
    <citation type="submission" date="2015-04" db="EMBL/GenBank/DDBJ databases">
        <title>Complete genome sequence of Schizopora paradoxa KUC8140, a cosmopolitan wood degrader in East Asia.</title>
        <authorList>
            <consortium name="DOE Joint Genome Institute"/>
            <person name="Min B."/>
            <person name="Park H."/>
            <person name="Jang Y."/>
            <person name="Kim J.-J."/>
            <person name="Kim K.H."/>
            <person name="Pangilinan J."/>
            <person name="Lipzen A."/>
            <person name="Riley R."/>
            <person name="Grigoriev I.V."/>
            <person name="Spatafora J.W."/>
            <person name="Choi I.-G."/>
        </authorList>
    </citation>
    <scope>NUCLEOTIDE SEQUENCE [LARGE SCALE GENOMIC DNA]</scope>
    <source>
        <strain evidence="2 3">KUC8140</strain>
    </source>
</reference>
<sequence>MKFFALAATLLTASLALAAPSATSSAATPAGSQIRTDQDPVYHLYLQDIDGQPLLGPEASSGYFTISNTVQLNSATGGAPLFLNVNMTETTSYKSVSLDATATTTDWTMSGDTIVAGGQQNFVVCPISGSTNFDLFLQTGDDVPSSACTDWITIHLPCLC</sequence>
<dbReference type="InParanoid" id="A0A0H2SAM4"/>
<gene>
    <name evidence="2" type="ORF">SCHPADRAFT_899352</name>
</gene>
<evidence type="ECO:0000313" key="2">
    <source>
        <dbReference type="EMBL" id="KLO18783.1"/>
    </source>
</evidence>
<dbReference type="AlphaFoldDB" id="A0A0H2SAM4"/>
<dbReference type="EMBL" id="KQ085891">
    <property type="protein sequence ID" value="KLO18783.1"/>
    <property type="molecule type" value="Genomic_DNA"/>
</dbReference>
<keyword evidence="3" id="KW-1185">Reference proteome</keyword>
<keyword evidence="1" id="KW-0732">Signal</keyword>
<organism evidence="2 3">
    <name type="scientific">Schizopora paradoxa</name>
    <dbReference type="NCBI Taxonomy" id="27342"/>
    <lineage>
        <taxon>Eukaryota</taxon>
        <taxon>Fungi</taxon>
        <taxon>Dikarya</taxon>
        <taxon>Basidiomycota</taxon>
        <taxon>Agaricomycotina</taxon>
        <taxon>Agaricomycetes</taxon>
        <taxon>Hymenochaetales</taxon>
        <taxon>Schizoporaceae</taxon>
        <taxon>Schizopora</taxon>
    </lineage>
</organism>
<dbReference type="OrthoDB" id="3915838at2759"/>
<feature type="signal peptide" evidence="1">
    <location>
        <begin position="1"/>
        <end position="18"/>
    </location>
</feature>